<keyword evidence="6 12" id="KW-0418">Kinase</keyword>
<gene>
    <name evidence="12" type="ORF">MALV_52500</name>
</gene>
<dbReference type="CDD" id="cd16917">
    <property type="entry name" value="HATPase_UhpB-NarQ-NarX-like"/>
    <property type="match status" value="1"/>
</dbReference>
<dbReference type="KEGG" id="malv:MALV_52500"/>
<evidence type="ECO:0000259" key="10">
    <source>
        <dbReference type="Pfam" id="PF02518"/>
    </source>
</evidence>
<dbReference type="SUPFAM" id="SSF55874">
    <property type="entry name" value="ATPase domain of HSP90 chaperone/DNA topoisomerase II/histidine kinase"/>
    <property type="match status" value="1"/>
</dbReference>
<dbReference type="GO" id="GO:0005524">
    <property type="term" value="F:ATP binding"/>
    <property type="evidence" value="ECO:0007669"/>
    <property type="project" value="UniProtKB-KW"/>
</dbReference>
<keyword evidence="7" id="KW-0067">ATP-binding</keyword>
<protein>
    <recommendedName>
        <fullName evidence="2">histidine kinase</fullName>
        <ecNumber evidence="2">2.7.13.3</ecNumber>
    </recommendedName>
</protein>
<accession>A0A6N4V1E5</accession>
<dbReference type="GO" id="GO:0000155">
    <property type="term" value="F:phosphorelay sensor kinase activity"/>
    <property type="evidence" value="ECO:0007669"/>
    <property type="project" value="InterPro"/>
</dbReference>
<reference evidence="12 13" key="1">
    <citation type="journal article" date="2019" name="Emerg. Microbes Infect.">
        <title>Comprehensive subspecies identification of 175 nontuberculous mycobacteria species based on 7547 genomic profiles.</title>
        <authorList>
            <person name="Matsumoto Y."/>
            <person name="Kinjo T."/>
            <person name="Motooka D."/>
            <person name="Nabeya D."/>
            <person name="Jung N."/>
            <person name="Uechi K."/>
            <person name="Horii T."/>
            <person name="Iida T."/>
            <person name="Fujita J."/>
            <person name="Nakamura S."/>
        </authorList>
    </citation>
    <scope>NUCLEOTIDE SEQUENCE [LARGE SCALE GENOMIC DNA]</scope>
    <source>
        <strain evidence="12 13">JCM 12272</strain>
    </source>
</reference>
<feature type="domain" description="Histidine kinase/HSP90-like ATPase" evidence="10">
    <location>
        <begin position="323"/>
        <end position="407"/>
    </location>
</feature>
<evidence type="ECO:0000256" key="9">
    <source>
        <dbReference type="SAM" id="Phobius"/>
    </source>
</evidence>
<evidence type="ECO:0000256" key="1">
    <source>
        <dbReference type="ARBA" id="ARBA00000085"/>
    </source>
</evidence>
<keyword evidence="13" id="KW-1185">Reference proteome</keyword>
<dbReference type="Pfam" id="PF02518">
    <property type="entry name" value="HATPase_c"/>
    <property type="match status" value="1"/>
</dbReference>
<evidence type="ECO:0000256" key="4">
    <source>
        <dbReference type="ARBA" id="ARBA00022679"/>
    </source>
</evidence>
<dbReference type="Gene3D" id="1.20.5.1930">
    <property type="match status" value="1"/>
</dbReference>
<name>A0A6N4V1E5_9MYCO</name>
<keyword evidence="3" id="KW-0597">Phosphoprotein</keyword>
<evidence type="ECO:0000256" key="8">
    <source>
        <dbReference type="ARBA" id="ARBA00023012"/>
    </source>
</evidence>
<keyword evidence="5" id="KW-0547">Nucleotide-binding</keyword>
<feature type="transmembrane region" description="Helical" evidence="9">
    <location>
        <begin position="31"/>
        <end position="55"/>
    </location>
</feature>
<comment type="catalytic activity">
    <reaction evidence="1">
        <text>ATP + protein L-histidine = ADP + protein N-phospho-L-histidine.</text>
        <dbReference type="EC" id="2.7.13.3"/>
    </reaction>
</comment>
<dbReference type="EMBL" id="AP022565">
    <property type="protein sequence ID" value="BBX30125.1"/>
    <property type="molecule type" value="Genomic_DNA"/>
</dbReference>
<dbReference type="Proteomes" id="UP000466906">
    <property type="component" value="Chromosome"/>
</dbReference>
<feature type="domain" description="Signal transduction histidine kinase subgroup 3 dimerisation and phosphoacceptor" evidence="11">
    <location>
        <begin position="219"/>
        <end position="283"/>
    </location>
</feature>
<dbReference type="PANTHER" id="PTHR24421">
    <property type="entry name" value="NITRATE/NITRITE SENSOR PROTEIN NARX-RELATED"/>
    <property type="match status" value="1"/>
</dbReference>
<dbReference type="GO" id="GO:0016020">
    <property type="term" value="C:membrane"/>
    <property type="evidence" value="ECO:0007669"/>
    <property type="project" value="InterPro"/>
</dbReference>
<evidence type="ECO:0000256" key="7">
    <source>
        <dbReference type="ARBA" id="ARBA00022840"/>
    </source>
</evidence>
<evidence type="ECO:0000256" key="6">
    <source>
        <dbReference type="ARBA" id="ARBA00022777"/>
    </source>
</evidence>
<evidence type="ECO:0000256" key="5">
    <source>
        <dbReference type="ARBA" id="ARBA00022741"/>
    </source>
</evidence>
<dbReference type="PANTHER" id="PTHR24421:SF10">
    <property type="entry name" value="NITRATE_NITRITE SENSOR PROTEIN NARQ"/>
    <property type="match status" value="1"/>
</dbReference>
<sequence length="408" mass="43499">MMVQAPAPSLGAAVASGPRYLLSSWPWRALVWTMFGGVLSAVLLIGAPLILLLGVSRSLRNAVWSPLLEIECARLSLIDDSTAEGIRRDLSTARAEQRMPTLRQVGYMLFTALVTGPWGVVLVGFLAILTTVMVAAPWLVGPGEPINVALWLIDTSGEAWVAALLGLVVLVLTAYLVGAYAAALGQLAAIALADPQALHREVARLEQSRTALLTAVEQERRRIESDLHDRVQHRLVALALTLGLAENLHGHNDAGRLAADAHRQVDDIAAELRSVLLGIMPRALTEHGLIAAVTDLIGPYPLPVRADFGATEIPRRLPPAIEQAAYLVLNEALTNIVKHASASAVTIAADRQDGMWLFMIRDDGRGGAALQPHRGLATLVARVEAVNGTLTISSPTGGPTEVTMRCPI</sequence>
<proteinExistence type="predicted"/>
<dbReference type="GO" id="GO:0046983">
    <property type="term" value="F:protein dimerization activity"/>
    <property type="evidence" value="ECO:0007669"/>
    <property type="project" value="InterPro"/>
</dbReference>
<evidence type="ECO:0000256" key="2">
    <source>
        <dbReference type="ARBA" id="ARBA00012438"/>
    </source>
</evidence>
<dbReference type="InterPro" id="IPR036890">
    <property type="entry name" value="HATPase_C_sf"/>
</dbReference>
<dbReference type="Gene3D" id="3.30.565.10">
    <property type="entry name" value="Histidine kinase-like ATPase, C-terminal domain"/>
    <property type="match status" value="1"/>
</dbReference>
<evidence type="ECO:0000259" key="11">
    <source>
        <dbReference type="Pfam" id="PF07730"/>
    </source>
</evidence>
<dbReference type="InterPro" id="IPR011712">
    <property type="entry name" value="Sig_transdc_His_kin_sub3_dim/P"/>
</dbReference>
<keyword evidence="9" id="KW-1133">Transmembrane helix</keyword>
<feature type="transmembrane region" description="Helical" evidence="9">
    <location>
        <begin position="160"/>
        <end position="183"/>
    </location>
</feature>
<keyword evidence="9" id="KW-0472">Membrane</keyword>
<keyword evidence="4" id="KW-0808">Transferase</keyword>
<dbReference type="Pfam" id="PF07730">
    <property type="entry name" value="HisKA_3"/>
    <property type="match status" value="1"/>
</dbReference>
<keyword evidence="8" id="KW-0902">Two-component regulatory system</keyword>
<feature type="transmembrane region" description="Helical" evidence="9">
    <location>
        <begin position="107"/>
        <end position="140"/>
    </location>
</feature>
<evidence type="ECO:0000313" key="12">
    <source>
        <dbReference type="EMBL" id="BBX30125.1"/>
    </source>
</evidence>
<evidence type="ECO:0000256" key="3">
    <source>
        <dbReference type="ARBA" id="ARBA00022553"/>
    </source>
</evidence>
<keyword evidence="9" id="KW-0812">Transmembrane</keyword>
<dbReference type="EC" id="2.7.13.3" evidence="2"/>
<dbReference type="AlphaFoldDB" id="A0A6N4V1E5"/>
<dbReference type="InterPro" id="IPR003594">
    <property type="entry name" value="HATPase_dom"/>
</dbReference>
<evidence type="ECO:0000313" key="13">
    <source>
        <dbReference type="Proteomes" id="UP000466906"/>
    </source>
</evidence>
<dbReference type="InterPro" id="IPR050482">
    <property type="entry name" value="Sensor_HK_TwoCompSys"/>
</dbReference>
<organism evidence="12 13">
    <name type="scientific">Mycolicibacterium alvei</name>
    <dbReference type="NCBI Taxonomy" id="67081"/>
    <lineage>
        <taxon>Bacteria</taxon>
        <taxon>Bacillati</taxon>
        <taxon>Actinomycetota</taxon>
        <taxon>Actinomycetes</taxon>
        <taxon>Mycobacteriales</taxon>
        <taxon>Mycobacteriaceae</taxon>
        <taxon>Mycolicibacterium</taxon>
    </lineage>
</organism>